<feature type="transmembrane region" description="Helical" evidence="1">
    <location>
        <begin position="166"/>
        <end position="190"/>
    </location>
</feature>
<dbReference type="AlphaFoldDB" id="A0AA39LMM0"/>
<dbReference type="EMBL" id="JAUCMV010000004">
    <property type="protein sequence ID" value="KAK0402665.1"/>
    <property type="molecule type" value="Genomic_DNA"/>
</dbReference>
<feature type="transmembrane region" description="Helical" evidence="1">
    <location>
        <begin position="210"/>
        <end position="233"/>
    </location>
</feature>
<feature type="transmembrane region" description="Helical" evidence="1">
    <location>
        <begin position="245"/>
        <end position="269"/>
    </location>
</feature>
<dbReference type="SUPFAM" id="SSF81321">
    <property type="entry name" value="Family A G protein-coupled receptor-like"/>
    <property type="match status" value="1"/>
</dbReference>
<feature type="transmembrane region" description="Helical" evidence="1">
    <location>
        <begin position="43"/>
        <end position="66"/>
    </location>
</feature>
<proteinExistence type="predicted"/>
<dbReference type="Gene3D" id="1.20.1070.10">
    <property type="entry name" value="Rhodopsin 7-helix transmembrane proteins"/>
    <property type="match status" value="1"/>
</dbReference>
<reference evidence="2" key="1">
    <citation type="submission" date="2023-06" db="EMBL/GenBank/DDBJ databases">
        <title>Genomic analysis of the entomopathogenic nematode Steinernema hermaphroditum.</title>
        <authorList>
            <person name="Schwarz E.M."/>
            <person name="Heppert J.K."/>
            <person name="Baniya A."/>
            <person name="Schwartz H.T."/>
            <person name="Tan C.-H."/>
            <person name="Antoshechkin I."/>
            <person name="Sternberg P.W."/>
            <person name="Goodrich-Blair H."/>
            <person name="Dillman A.R."/>
        </authorList>
    </citation>
    <scope>NUCLEOTIDE SEQUENCE</scope>
    <source>
        <strain evidence="2">PS9179</strain>
        <tissue evidence="2">Whole animal</tissue>
    </source>
</reference>
<keyword evidence="1" id="KW-0812">Transmembrane</keyword>
<gene>
    <name evidence="2" type="ORF">QR680_016465</name>
</gene>
<evidence type="ECO:0000313" key="2">
    <source>
        <dbReference type="EMBL" id="KAK0402665.1"/>
    </source>
</evidence>
<comment type="caution">
    <text evidence="2">The sequence shown here is derived from an EMBL/GenBank/DDBJ whole genome shotgun (WGS) entry which is preliminary data.</text>
</comment>
<evidence type="ECO:0000313" key="3">
    <source>
        <dbReference type="Proteomes" id="UP001175271"/>
    </source>
</evidence>
<sequence length="302" mass="34139">MCPANVVGGIVYVCLSFALFLLNLLVLVTILTFKEYASITYRIIKNMCVACLLQLIVFFIGALMTFHGNTFNSTFEKVLGAVVQATWILYISLSLTLAIDRMLTFVSSHLSSFVSYLLLTVSWIHGTIHFVLLLLPDFTVAYCIDKGWCYMWDYDQSPGSKKMDKIIAYVLLALEFSSLCCYIVVLYRLVKLQMKKFSNSTGIVAYKVELRILSVSVLSFLYESSLITFLTWGREILPDAAAKDIAINVVWMLDSGLFSVATIVINTSLRRKLLSLFRVPKKNVTVVTTIPLTHSRIEPQWK</sequence>
<organism evidence="2 3">
    <name type="scientific">Steinernema hermaphroditum</name>
    <dbReference type="NCBI Taxonomy" id="289476"/>
    <lineage>
        <taxon>Eukaryota</taxon>
        <taxon>Metazoa</taxon>
        <taxon>Ecdysozoa</taxon>
        <taxon>Nematoda</taxon>
        <taxon>Chromadorea</taxon>
        <taxon>Rhabditida</taxon>
        <taxon>Tylenchina</taxon>
        <taxon>Panagrolaimomorpha</taxon>
        <taxon>Strongyloidoidea</taxon>
        <taxon>Steinernematidae</taxon>
        <taxon>Steinernema</taxon>
    </lineage>
</organism>
<protein>
    <submittedName>
        <fullName evidence="2">Uncharacterized protein</fullName>
    </submittedName>
</protein>
<dbReference type="Proteomes" id="UP001175271">
    <property type="component" value="Unassembled WGS sequence"/>
</dbReference>
<feature type="transmembrane region" description="Helical" evidence="1">
    <location>
        <begin position="78"/>
        <end position="98"/>
    </location>
</feature>
<feature type="transmembrane region" description="Helical" evidence="1">
    <location>
        <begin position="110"/>
        <end position="132"/>
    </location>
</feature>
<keyword evidence="3" id="KW-1185">Reference proteome</keyword>
<feature type="transmembrane region" description="Helical" evidence="1">
    <location>
        <begin position="6"/>
        <end position="31"/>
    </location>
</feature>
<name>A0AA39LMM0_9BILA</name>
<keyword evidence="1" id="KW-1133">Transmembrane helix</keyword>
<keyword evidence="1" id="KW-0472">Membrane</keyword>
<accession>A0AA39LMM0</accession>
<evidence type="ECO:0000256" key="1">
    <source>
        <dbReference type="SAM" id="Phobius"/>
    </source>
</evidence>